<sequence length="226" mass="25482">MVILLRLKYVVLADRWVLHSSAFTILRNEDKFRSRNKSKRTLIEAAIFRPEIVQYMKDARVQLYAVQGKAKLCLPSGEPVYTDEQAQGLGKNYTRETSRLAGIESYTFFIKLFALNALLNLVEGGQVSIDSTVASVDSSRYELATLAEEFDQKKNVHDCLDDLVLMMAKLAKMAADGKLRDEIRGQRIIPDYNDVHKPASEEPVILKAQRIADDVKHRVAALVARG</sequence>
<comment type="caution">
    <text evidence="1">The sequence shown here is derived from an EMBL/GenBank/DDBJ whole genome shotgun (WGS) entry which is preliminary data.</text>
</comment>
<name>A0ACC0WP85_9STRA</name>
<protein>
    <submittedName>
        <fullName evidence="1">Uncharacterized protein</fullName>
    </submittedName>
</protein>
<organism evidence="1 2">
    <name type="scientific">Peronosclerospora sorghi</name>
    <dbReference type="NCBI Taxonomy" id="230839"/>
    <lineage>
        <taxon>Eukaryota</taxon>
        <taxon>Sar</taxon>
        <taxon>Stramenopiles</taxon>
        <taxon>Oomycota</taxon>
        <taxon>Peronosporomycetes</taxon>
        <taxon>Peronosporales</taxon>
        <taxon>Peronosporaceae</taxon>
        <taxon>Peronosclerospora</taxon>
    </lineage>
</organism>
<dbReference type="EMBL" id="CM047589">
    <property type="protein sequence ID" value="KAI9919864.1"/>
    <property type="molecule type" value="Genomic_DNA"/>
</dbReference>
<evidence type="ECO:0000313" key="1">
    <source>
        <dbReference type="EMBL" id="KAI9919864.1"/>
    </source>
</evidence>
<reference evidence="1 2" key="1">
    <citation type="journal article" date="2022" name="bioRxiv">
        <title>The genome of the oomycete Peronosclerospora sorghi, a cosmopolitan pathogen of maize and sorghum, is inflated with dispersed pseudogenes.</title>
        <authorList>
            <person name="Fletcher K."/>
            <person name="Martin F."/>
            <person name="Isakeit T."/>
            <person name="Cavanaugh K."/>
            <person name="Magill C."/>
            <person name="Michelmore R."/>
        </authorList>
    </citation>
    <scope>NUCLEOTIDE SEQUENCE [LARGE SCALE GENOMIC DNA]</scope>
    <source>
        <strain evidence="1">P6</strain>
    </source>
</reference>
<accession>A0ACC0WP85</accession>
<gene>
    <name evidence="1" type="ORF">PsorP6_015721</name>
</gene>
<keyword evidence="2" id="KW-1185">Reference proteome</keyword>
<evidence type="ECO:0000313" key="2">
    <source>
        <dbReference type="Proteomes" id="UP001163321"/>
    </source>
</evidence>
<dbReference type="Proteomes" id="UP001163321">
    <property type="component" value="Chromosome 10"/>
</dbReference>
<proteinExistence type="predicted"/>